<dbReference type="EMBL" id="CP132507">
    <property type="protein sequence ID" value="WNO03291.1"/>
    <property type="molecule type" value="Genomic_DNA"/>
</dbReference>
<proteinExistence type="predicted"/>
<dbReference type="Pfam" id="PF12705">
    <property type="entry name" value="PDDEXK_1"/>
    <property type="match status" value="1"/>
</dbReference>
<sequence length="851" mass="92522">MALWSAPGIGLVHRLQAWMTQSGAHPGRTLVLLPYAQLLPLARRVWSDLHPQGFSPRFETTSNWLASMSARRLQATDISQDMALDTLTAQQLLAQAGMGAESSLAGLLAEAAQQLAPWAAAAGPQGRGEWASQARAGVSAGMESQALAWEARVARIAVEWAAVSSYSTDVLFDSDALEPWDAVALVQGLVSDPVSTALKAHWGSKAELFRLDSQEPEVGAALKLELDHLHFHACADAEDEAQRAAACAIAHVAADRYPLALVSSDRALTRRVRAMLESAGIAMRDENGWKLSTSRAGAALMALLRAAVWNASTDAVLNAFKQAPAFAADLQALEQALRKEQVRDWRHVSGCKPVKDSEALRAMCVRIDQVRTELSGSRPLPVWLARMQAVLQTCGWWEPLQADEAGAMALGALQLTQPEPQVWADYVDAALWAGTRMDLSAFSSWVNQVLEAHSFQPAYPDEEQVVILPMSQMLARPFAAVVLAGCDEVRLNPSPEPSGIWTPAQRAALGMPSRKELEARLRASWRQALQAPAVEVLWRSSDDTGEHIAASPLVQWLRLQPGAQEALASDPRTSRQVMPAPVLPPTPHGDRLSVRQLSASAYEDLRTCPYRFFALRQLGLKTVDELESDVDKRDFGLWLHAVLQEFHTALQTESLSGLEPRSTLLEACANSVTASMGLPDGEFLPFAAAWPHVRDGYLQWLEKHEAQGWTYASGETAHTQTVGSVMLMGRIDRTDTGTGGAVMVLDYKTEPAAKTKERVKNPLEDTQIAFYAALLPHDTLQAAYINVGERDGTVPVEQKDIVLARDALVEGIISDMARLAAGEPLPALGDGVACDYCQARGLCRKDFWSAP</sequence>
<protein>
    <submittedName>
        <fullName evidence="3">PD-(D/E)XK nuclease family protein</fullName>
    </submittedName>
</protein>
<gene>
    <name evidence="3" type="ORF">RAN89_10115</name>
</gene>
<evidence type="ECO:0000259" key="2">
    <source>
        <dbReference type="Pfam" id="PF12705"/>
    </source>
</evidence>
<evidence type="ECO:0000256" key="1">
    <source>
        <dbReference type="SAM" id="MobiDB-lite"/>
    </source>
</evidence>
<evidence type="ECO:0000313" key="4">
    <source>
        <dbReference type="Proteomes" id="UP001302257"/>
    </source>
</evidence>
<feature type="domain" description="PD-(D/E)XK endonuclease-like" evidence="2">
    <location>
        <begin position="596"/>
        <end position="844"/>
    </location>
</feature>
<dbReference type="InterPro" id="IPR011604">
    <property type="entry name" value="PDDEXK-like_dom_sf"/>
</dbReference>
<name>A0ABZ0AUF2_9BURK</name>
<feature type="region of interest" description="Disordered" evidence="1">
    <location>
        <begin position="567"/>
        <end position="589"/>
    </location>
</feature>
<dbReference type="RefSeq" id="WP_313866205.1">
    <property type="nucleotide sequence ID" value="NZ_CP132507.1"/>
</dbReference>
<evidence type="ECO:0000313" key="3">
    <source>
        <dbReference type="EMBL" id="WNO03291.1"/>
    </source>
</evidence>
<dbReference type="SUPFAM" id="SSF52540">
    <property type="entry name" value="P-loop containing nucleoside triphosphate hydrolases"/>
    <property type="match status" value="1"/>
</dbReference>
<dbReference type="InterPro" id="IPR038726">
    <property type="entry name" value="PDDEXK_AddAB-type"/>
</dbReference>
<dbReference type="Gene3D" id="3.90.320.10">
    <property type="match status" value="1"/>
</dbReference>
<dbReference type="InterPro" id="IPR027417">
    <property type="entry name" value="P-loop_NTPase"/>
</dbReference>
<dbReference type="Proteomes" id="UP001302257">
    <property type="component" value="Chromosome"/>
</dbReference>
<organism evidence="3 4">
    <name type="scientific">Rhodoferax mekongensis</name>
    <dbReference type="NCBI Taxonomy" id="3068341"/>
    <lineage>
        <taxon>Bacteria</taxon>
        <taxon>Pseudomonadati</taxon>
        <taxon>Pseudomonadota</taxon>
        <taxon>Betaproteobacteria</taxon>
        <taxon>Burkholderiales</taxon>
        <taxon>Comamonadaceae</taxon>
        <taxon>Rhodoferax</taxon>
    </lineage>
</organism>
<accession>A0ABZ0AUF2</accession>
<reference evidence="3 4" key="1">
    <citation type="submission" date="2023-08" db="EMBL/GenBank/DDBJ databases">
        <title>Rhodoferax potami sp. nov. and Rhodoferax mekongensis sp. nov., isolated from the Mekong River in Thailand.</title>
        <authorList>
            <person name="Kitikhun S."/>
            <person name="Charoenyingcharoen P."/>
            <person name="Siriarchawattana P."/>
            <person name="Likhitrattanapisal S."/>
            <person name="Nilsakha T."/>
            <person name="Chanpet A."/>
            <person name="Rattanawaree P."/>
            <person name="Ingsriswang S."/>
        </authorList>
    </citation>
    <scope>NUCLEOTIDE SEQUENCE [LARGE SCALE GENOMIC DNA]</scope>
    <source>
        <strain evidence="3 4">TBRC 17307</strain>
    </source>
</reference>
<keyword evidence="4" id="KW-1185">Reference proteome</keyword>